<dbReference type="InterPro" id="IPR010982">
    <property type="entry name" value="Lambda_DNA-bd_dom_sf"/>
</dbReference>
<dbReference type="Proteomes" id="UP000542813">
    <property type="component" value="Unassembled WGS sequence"/>
</dbReference>
<dbReference type="Pfam" id="PF13560">
    <property type="entry name" value="HTH_31"/>
    <property type="match status" value="1"/>
</dbReference>
<protein>
    <submittedName>
        <fullName evidence="2">Transcriptional regulator with XRE-family HTH domain</fullName>
    </submittedName>
</protein>
<gene>
    <name evidence="2" type="ORF">HD601_000462</name>
</gene>
<dbReference type="AlphaFoldDB" id="A0A7W9GLI0"/>
<dbReference type="SUPFAM" id="SSF47413">
    <property type="entry name" value="lambda repressor-like DNA-binding domains"/>
    <property type="match status" value="1"/>
</dbReference>
<evidence type="ECO:0000313" key="2">
    <source>
        <dbReference type="EMBL" id="MBB5785887.1"/>
    </source>
</evidence>
<accession>A0A7W9GLI0</accession>
<evidence type="ECO:0000313" key="3">
    <source>
        <dbReference type="Proteomes" id="UP000542813"/>
    </source>
</evidence>
<organism evidence="2 3">
    <name type="scientific">Jiangella mangrovi</name>
    <dbReference type="NCBI Taxonomy" id="1524084"/>
    <lineage>
        <taxon>Bacteria</taxon>
        <taxon>Bacillati</taxon>
        <taxon>Actinomycetota</taxon>
        <taxon>Actinomycetes</taxon>
        <taxon>Jiangellales</taxon>
        <taxon>Jiangellaceae</taxon>
        <taxon>Jiangella</taxon>
    </lineage>
</organism>
<feature type="domain" description="HTH cro/C1-type" evidence="1">
    <location>
        <begin position="13"/>
        <end position="44"/>
    </location>
</feature>
<sequence length="94" mass="10080">MRARTVRDLGALVREARRLSGMTQAELAAAVGVSRDWVIRLERGHPRLEAQLVLDALAVAGLAVDIAVEDGAPKAEHDPFGRLLGGLVEGTDRE</sequence>
<dbReference type="RefSeq" id="WP_184818959.1">
    <property type="nucleotide sequence ID" value="NZ_JACHMM010000001.1"/>
</dbReference>
<evidence type="ECO:0000259" key="1">
    <source>
        <dbReference type="PROSITE" id="PS50943"/>
    </source>
</evidence>
<dbReference type="CDD" id="cd00093">
    <property type="entry name" value="HTH_XRE"/>
    <property type="match status" value="1"/>
</dbReference>
<comment type="caution">
    <text evidence="2">The sequence shown here is derived from an EMBL/GenBank/DDBJ whole genome shotgun (WGS) entry which is preliminary data.</text>
</comment>
<keyword evidence="3" id="KW-1185">Reference proteome</keyword>
<name>A0A7W9GLI0_9ACTN</name>
<proteinExistence type="predicted"/>
<dbReference type="InterPro" id="IPR001387">
    <property type="entry name" value="Cro/C1-type_HTH"/>
</dbReference>
<dbReference type="SMART" id="SM00530">
    <property type="entry name" value="HTH_XRE"/>
    <property type="match status" value="1"/>
</dbReference>
<dbReference type="Gene3D" id="1.10.260.40">
    <property type="entry name" value="lambda repressor-like DNA-binding domains"/>
    <property type="match status" value="1"/>
</dbReference>
<reference evidence="2 3" key="1">
    <citation type="submission" date="2020-08" db="EMBL/GenBank/DDBJ databases">
        <title>Sequencing the genomes of 1000 actinobacteria strains.</title>
        <authorList>
            <person name="Klenk H.-P."/>
        </authorList>
    </citation>
    <scope>NUCLEOTIDE SEQUENCE [LARGE SCALE GENOMIC DNA]</scope>
    <source>
        <strain evidence="2 3">DSM 102122</strain>
    </source>
</reference>
<dbReference type="EMBL" id="JACHMM010000001">
    <property type="protein sequence ID" value="MBB5785887.1"/>
    <property type="molecule type" value="Genomic_DNA"/>
</dbReference>
<dbReference type="GO" id="GO:0003677">
    <property type="term" value="F:DNA binding"/>
    <property type="evidence" value="ECO:0007669"/>
    <property type="project" value="InterPro"/>
</dbReference>
<dbReference type="PROSITE" id="PS50943">
    <property type="entry name" value="HTH_CROC1"/>
    <property type="match status" value="1"/>
</dbReference>